<gene>
    <name evidence="3" type="ORF">POJ06DRAFT_285612</name>
</gene>
<evidence type="ECO:0008006" key="5">
    <source>
        <dbReference type="Google" id="ProtNLM"/>
    </source>
</evidence>
<dbReference type="InterPro" id="IPR007763">
    <property type="entry name" value="NDUFA12"/>
</dbReference>
<proteinExistence type="inferred from homology"/>
<evidence type="ECO:0000313" key="4">
    <source>
        <dbReference type="Proteomes" id="UP001217417"/>
    </source>
</evidence>
<dbReference type="PANTHER" id="PTHR32470:SF2">
    <property type="entry name" value="NADH DEHYDROGENASE [UBIQUINONE] 1 ALPHA SUBCOMPLEX ASSEMBLY FACTOR 2"/>
    <property type="match status" value="1"/>
</dbReference>
<feature type="compositionally biased region" description="Basic and acidic residues" evidence="2">
    <location>
        <begin position="207"/>
        <end position="229"/>
    </location>
</feature>
<dbReference type="GO" id="GO:0045271">
    <property type="term" value="C:respiratory chain complex I"/>
    <property type="evidence" value="ECO:0007669"/>
    <property type="project" value="InterPro"/>
</dbReference>
<dbReference type="AlphaFoldDB" id="A0AAD7QLW7"/>
<comment type="caution">
    <text evidence="3">The sequence shown here is derived from an EMBL/GenBank/DDBJ whole genome shotgun (WGS) entry which is preliminary data.</text>
</comment>
<dbReference type="Pfam" id="PF05071">
    <property type="entry name" value="NDUFA12"/>
    <property type="match status" value="1"/>
</dbReference>
<keyword evidence="4" id="KW-1185">Reference proteome</keyword>
<sequence length="248" mass="28009">MTLAAKKNSQPVLLHRQAEDEDISASIFTAQFTMPGLNPVSKHIYFGNSGFVRSVYLRWKALRKVPFRTRFLIGTDLEGNTFWEWRNLNNPGRPRRMVELRTAKRDYVDYKLPPQWNQWLRHVRIEPPSIEELMKEQARLASIQAKIQAAEQRWQSVPLKQTAVSPGSVSPQGMPGHGMVNPDARPTGSTSTASTATPEAPASGFAPKKERKERTREDGSINPAVEEHSAGGAEFQPQAWQSKPIRRK</sequence>
<name>A0AAD7QLW7_9ASCO</name>
<dbReference type="GO" id="GO:0005739">
    <property type="term" value="C:mitochondrion"/>
    <property type="evidence" value="ECO:0007669"/>
    <property type="project" value="TreeGrafter"/>
</dbReference>
<reference evidence="3" key="1">
    <citation type="submission" date="2023-03" db="EMBL/GenBank/DDBJ databases">
        <title>Near-Complete genome sequence of Lipomyces tetrasporous NRRL Y-64009, an oleaginous yeast capable of growing on lignocellulosic hydrolysates.</title>
        <authorList>
            <consortium name="Lawrence Berkeley National Laboratory"/>
            <person name="Jagtap S.S."/>
            <person name="Liu J.-J."/>
            <person name="Walukiewicz H.E."/>
            <person name="Pangilinan J."/>
            <person name="Lipzen A."/>
            <person name="Ahrendt S."/>
            <person name="Koriabine M."/>
            <person name="Cobaugh K."/>
            <person name="Salamov A."/>
            <person name="Yoshinaga Y."/>
            <person name="Ng V."/>
            <person name="Daum C."/>
            <person name="Grigoriev I.V."/>
            <person name="Slininger P.J."/>
            <person name="Dien B.S."/>
            <person name="Jin Y.-S."/>
            <person name="Rao C.V."/>
        </authorList>
    </citation>
    <scope>NUCLEOTIDE SEQUENCE</scope>
    <source>
        <strain evidence="3">NRRL Y-64009</strain>
    </source>
</reference>
<dbReference type="InterPro" id="IPR052618">
    <property type="entry name" value="ComplexI_NDUFA12"/>
</dbReference>
<evidence type="ECO:0000313" key="3">
    <source>
        <dbReference type="EMBL" id="KAJ8097745.1"/>
    </source>
</evidence>
<dbReference type="RefSeq" id="XP_056041195.1">
    <property type="nucleotide sequence ID" value="XM_056190204.1"/>
</dbReference>
<accession>A0AAD7QLW7</accession>
<dbReference type="EMBL" id="JARPMG010000010">
    <property type="protein sequence ID" value="KAJ8097745.1"/>
    <property type="molecule type" value="Genomic_DNA"/>
</dbReference>
<feature type="region of interest" description="Disordered" evidence="2">
    <location>
        <begin position="158"/>
        <end position="248"/>
    </location>
</feature>
<evidence type="ECO:0000256" key="2">
    <source>
        <dbReference type="SAM" id="MobiDB-lite"/>
    </source>
</evidence>
<organism evidence="3 4">
    <name type="scientific">Lipomyces tetrasporus</name>
    <dbReference type="NCBI Taxonomy" id="54092"/>
    <lineage>
        <taxon>Eukaryota</taxon>
        <taxon>Fungi</taxon>
        <taxon>Dikarya</taxon>
        <taxon>Ascomycota</taxon>
        <taxon>Saccharomycotina</taxon>
        <taxon>Lipomycetes</taxon>
        <taxon>Lipomycetales</taxon>
        <taxon>Lipomycetaceae</taxon>
        <taxon>Lipomyces</taxon>
    </lineage>
</organism>
<protein>
    <recommendedName>
        <fullName evidence="5">NADH dehydrogenase [ubiquinone] 1 alpha subcomplex subunit</fullName>
    </recommendedName>
</protein>
<dbReference type="GeneID" id="80885370"/>
<dbReference type="GO" id="GO:0032981">
    <property type="term" value="P:mitochondrial respiratory chain complex I assembly"/>
    <property type="evidence" value="ECO:0007669"/>
    <property type="project" value="TreeGrafter"/>
</dbReference>
<feature type="compositionally biased region" description="Low complexity" evidence="2">
    <location>
        <begin position="184"/>
        <end position="203"/>
    </location>
</feature>
<comment type="similarity">
    <text evidence="1">Belongs to the complex I NDUFA12 subunit family.</text>
</comment>
<dbReference type="PANTHER" id="PTHR32470">
    <property type="entry name" value="ADH DEHYDROGENASE [UBIQUINONE] 1 ALPHA SUBCOMPLEX ASSEMBLY FACTOR 2"/>
    <property type="match status" value="1"/>
</dbReference>
<feature type="compositionally biased region" description="Polar residues" evidence="2">
    <location>
        <begin position="158"/>
        <end position="171"/>
    </location>
</feature>
<dbReference type="Proteomes" id="UP001217417">
    <property type="component" value="Unassembled WGS sequence"/>
</dbReference>
<evidence type="ECO:0000256" key="1">
    <source>
        <dbReference type="ARBA" id="ARBA00007355"/>
    </source>
</evidence>